<dbReference type="InterPro" id="IPR041653">
    <property type="entry name" value="Importin_rep_4"/>
</dbReference>
<dbReference type="GO" id="GO:0016020">
    <property type="term" value="C:membrane"/>
    <property type="evidence" value="ECO:0007669"/>
    <property type="project" value="UniProtKB-SubCell"/>
</dbReference>
<evidence type="ECO:0000313" key="17">
    <source>
        <dbReference type="EMBL" id="CAI3989914.1"/>
    </source>
</evidence>
<dbReference type="InterPro" id="IPR014133">
    <property type="entry name" value="Cry_DASH"/>
</dbReference>
<evidence type="ECO:0000256" key="15">
    <source>
        <dbReference type="SAM" id="Phobius"/>
    </source>
</evidence>
<dbReference type="Pfam" id="PF01061">
    <property type="entry name" value="ABC2_membrane"/>
    <property type="match status" value="1"/>
</dbReference>
<dbReference type="InterPro" id="IPR014729">
    <property type="entry name" value="Rossmann-like_a/b/a_fold"/>
</dbReference>
<dbReference type="GO" id="GO:0016491">
    <property type="term" value="F:oxidoreductase activity"/>
    <property type="evidence" value="ECO:0007669"/>
    <property type="project" value="InterPro"/>
</dbReference>
<dbReference type="Pfam" id="PF18808">
    <property type="entry name" value="Importin_rep_4"/>
    <property type="match status" value="1"/>
</dbReference>
<feature type="region of interest" description="Disordered" evidence="14">
    <location>
        <begin position="707"/>
        <end position="753"/>
    </location>
</feature>
<feature type="binding site" evidence="11">
    <location>
        <begin position="551"/>
        <end position="558"/>
    </location>
    <ligand>
        <name>FAD</name>
        <dbReference type="ChEBI" id="CHEBI:57692"/>
    </ligand>
</feature>
<dbReference type="InterPro" id="IPR001117">
    <property type="entry name" value="Cu-oxidase_2nd"/>
</dbReference>
<dbReference type="GO" id="GO:0000719">
    <property type="term" value="P:photoreactive repair"/>
    <property type="evidence" value="ECO:0007669"/>
    <property type="project" value="TreeGrafter"/>
</dbReference>
<dbReference type="CDD" id="cd04206">
    <property type="entry name" value="CuRO_1_LCC_like"/>
    <property type="match status" value="1"/>
</dbReference>
<dbReference type="OrthoDB" id="409395at2759"/>
<dbReference type="InterPro" id="IPR005101">
    <property type="entry name" value="Cryptochr/Photolyase_FAD-bd"/>
</dbReference>
<comment type="cofactor">
    <cofactor evidence="1">
        <name>(6R)-5,10-methylene-5,6,7,8-tetrahydrofolate</name>
        <dbReference type="ChEBI" id="CHEBI:15636"/>
    </cofactor>
</comment>
<dbReference type="InterPro" id="IPR016024">
    <property type="entry name" value="ARM-type_fold"/>
</dbReference>
<evidence type="ECO:0000256" key="14">
    <source>
        <dbReference type="SAM" id="MobiDB-lite"/>
    </source>
</evidence>
<evidence type="ECO:0000256" key="7">
    <source>
        <dbReference type="ARBA" id="ARBA00022827"/>
    </source>
</evidence>
<keyword evidence="7 11" id="KW-0274">FAD</keyword>
<evidence type="ECO:0000256" key="4">
    <source>
        <dbReference type="ARBA" id="ARBA00010609"/>
    </source>
</evidence>
<dbReference type="EMBL" id="CAMXCT020001419">
    <property type="protein sequence ID" value="CAL1143289.1"/>
    <property type="molecule type" value="Genomic_DNA"/>
</dbReference>
<feature type="transmembrane region" description="Helical" evidence="15">
    <location>
        <begin position="3024"/>
        <end position="3048"/>
    </location>
</feature>
<dbReference type="Pfam" id="PF07731">
    <property type="entry name" value="Cu-oxidase_2"/>
    <property type="match status" value="1"/>
</dbReference>
<proteinExistence type="inferred from homology"/>
<evidence type="ECO:0000256" key="6">
    <source>
        <dbReference type="ARBA" id="ARBA00022692"/>
    </source>
</evidence>
<name>A0A9P1FUC0_9DINO</name>
<evidence type="ECO:0000256" key="5">
    <source>
        <dbReference type="ARBA" id="ARBA00022630"/>
    </source>
</evidence>
<feature type="binding site" evidence="11">
    <location>
        <begin position="648"/>
        <end position="650"/>
    </location>
    <ligand>
        <name>FAD</name>
        <dbReference type="ChEBI" id="CHEBI:57692"/>
    </ligand>
</feature>
<reference evidence="18" key="2">
    <citation type="submission" date="2024-04" db="EMBL/GenBank/DDBJ databases">
        <authorList>
            <person name="Chen Y."/>
            <person name="Shah S."/>
            <person name="Dougan E. K."/>
            <person name="Thang M."/>
            <person name="Chan C."/>
        </authorList>
    </citation>
    <scope>NUCLEOTIDE SEQUENCE [LARGE SCALE GENOMIC DNA]</scope>
</reference>
<dbReference type="Gene3D" id="3.40.50.620">
    <property type="entry name" value="HUPs"/>
    <property type="match status" value="1"/>
</dbReference>
<dbReference type="EMBL" id="CAMXCT030001419">
    <property type="protein sequence ID" value="CAL4777226.1"/>
    <property type="molecule type" value="Genomic_DNA"/>
</dbReference>
<evidence type="ECO:0000256" key="10">
    <source>
        <dbReference type="ARBA" id="ARBA00023136"/>
    </source>
</evidence>
<dbReference type="InterPro" id="IPR027417">
    <property type="entry name" value="P-loop_NTPase"/>
</dbReference>
<feature type="region of interest" description="Disordered" evidence="14">
    <location>
        <begin position="1461"/>
        <end position="1508"/>
    </location>
</feature>
<accession>A0A9P1FUC0</accession>
<evidence type="ECO:0000256" key="13">
    <source>
        <dbReference type="SAM" id="Coils"/>
    </source>
</evidence>
<dbReference type="PANTHER" id="PTHR11455:SF22">
    <property type="entry name" value="CRYPTOCHROME DASH"/>
    <property type="match status" value="1"/>
</dbReference>
<dbReference type="Pfam" id="PF00875">
    <property type="entry name" value="DNA_photolyase"/>
    <property type="match status" value="1"/>
</dbReference>
<dbReference type="Pfam" id="PF03441">
    <property type="entry name" value="FAD_binding_7"/>
    <property type="match status" value="1"/>
</dbReference>
<evidence type="ECO:0000313" key="20">
    <source>
        <dbReference type="Proteomes" id="UP001152797"/>
    </source>
</evidence>
<feature type="compositionally biased region" description="Basic and acidic residues" evidence="14">
    <location>
        <begin position="709"/>
        <end position="734"/>
    </location>
</feature>
<keyword evidence="6 15" id="KW-0812">Transmembrane</keyword>
<evidence type="ECO:0000256" key="12">
    <source>
        <dbReference type="PIRSR" id="PIRSR602081-2"/>
    </source>
</evidence>
<dbReference type="Gene3D" id="2.60.40.420">
    <property type="entry name" value="Cupredoxins - blue copper proteins"/>
    <property type="match status" value="3"/>
</dbReference>
<dbReference type="InterPro" id="IPR006050">
    <property type="entry name" value="DNA_photolyase_N"/>
</dbReference>
<dbReference type="GO" id="GO:0005634">
    <property type="term" value="C:nucleus"/>
    <property type="evidence" value="ECO:0007669"/>
    <property type="project" value="UniProtKB-SubCell"/>
</dbReference>
<feature type="compositionally biased region" description="Polar residues" evidence="14">
    <location>
        <begin position="1328"/>
        <end position="1337"/>
    </location>
</feature>
<dbReference type="Gene3D" id="3.40.50.300">
    <property type="entry name" value="P-loop containing nucleotide triphosphate hydrolases"/>
    <property type="match status" value="1"/>
</dbReference>
<dbReference type="PROSITE" id="PS51645">
    <property type="entry name" value="PHR_CRY_ALPHA_BETA"/>
    <property type="match status" value="1"/>
</dbReference>
<keyword evidence="20" id="KW-1185">Reference proteome</keyword>
<evidence type="ECO:0000256" key="8">
    <source>
        <dbReference type="ARBA" id="ARBA00022989"/>
    </source>
</evidence>
<dbReference type="SUPFAM" id="SSF48371">
    <property type="entry name" value="ARM repeat"/>
    <property type="match status" value="1"/>
</dbReference>
<feature type="region of interest" description="Disordered" evidence="14">
    <location>
        <begin position="1259"/>
        <end position="1352"/>
    </location>
</feature>
<comment type="cofactor">
    <cofactor evidence="11">
        <name>FAD</name>
        <dbReference type="ChEBI" id="CHEBI:57692"/>
    </cofactor>
    <text evidence="11">Binds 1 FAD per subunit.</text>
</comment>
<evidence type="ECO:0000313" key="19">
    <source>
        <dbReference type="EMBL" id="CAL4777226.1"/>
    </source>
</evidence>
<keyword evidence="10 15" id="KW-0472">Membrane</keyword>
<evidence type="ECO:0000256" key="2">
    <source>
        <dbReference type="ARBA" id="ARBA00004141"/>
    </source>
</evidence>
<evidence type="ECO:0000256" key="3">
    <source>
        <dbReference type="ARBA" id="ARBA00005862"/>
    </source>
</evidence>
<dbReference type="GO" id="GO:0140359">
    <property type="term" value="F:ABC-type transporter activity"/>
    <property type="evidence" value="ECO:0007669"/>
    <property type="project" value="InterPro"/>
</dbReference>
<feature type="transmembrane region" description="Helical" evidence="15">
    <location>
        <begin position="2981"/>
        <end position="3004"/>
    </location>
</feature>
<dbReference type="Pfam" id="PF07732">
    <property type="entry name" value="Cu-oxidase_3"/>
    <property type="match status" value="1"/>
</dbReference>
<dbReference type="CDD" id="cd13884">
    <property type="entry name" value="CuRO_2_tcLCC_insect_like"/>
    <property type="match status" value="1"/>
</dbReference>
<dbReference type="Gene3D" id="1.25.40.80">
    <property type="match status" value="1"/>
</dbReference>
<dbReference type="InterPro" id="IPR011989">
    <property type="entry name" value="ARM-like"/>
</dbReference>
<dbReference type="PRINTS" id="PR00147">
    <property type="entry name" value="DNAPHOTLYASE"/>
</dbReference>
<dbReference type="EMBL" id="CAMXCT010001419">
    <property type="protein sequence ID" value="CAI3989914.1"/>
    <property type="molecule type" value="Genomic_DNA"/>
</dbReference>
<keyword evidence="13" id="KW-0175">Coiled coil</keyword>
<dbReference type="NCBIfam" id="TIGR02765">
    <property type="entry name" value="crypto_DASH"/>
    <property type="match status" value="1"/>
</dbReference>
<keyword evidence="5 11" id="KW-0285">Flavoprotein</keyword>
<feature type="coiled-coil region" evidence="13">
    <location>
        <begin position="854"/>
        <end position="881"/>
    </location>
</feature>
<evidence type="ECO:0000259" key="16">
    <source>
        <dbReference type="PROSITE" id="PS51645"/>
    </source>
</evidence>
<dbReference type="FunFam" id="2.60.40.420:FF:000045">
    <property type="entry name" value="Laccase 2"/>
    <property type="match status" value="1"/>
</dbReference>
<keyword evidence="8 15" id="KW-1133">Transmembrane helix</keyword>
<dbReference type="InterPro" id="IPR011706">
    <property type="entry name" value="Cu-oxidase_C"/>
</dbReference>
<evidence type="ECO:0000256" key="9">
    <source>
        <dbReference type="ARBA" id="ARBA00022991"/>
    </source>
</evidence>
<feature type="transmembrane region" description="Helical" evidence="15">
    <location>
        <begin position="2948"/>
        <end position="2969"/>
    </location>
</feature>
<dbReference type="SUPFAM" id="SSF48173">
    <property type="entry name" value="Cryptochrome/photolyase FAD-binding domain"/>
    <property type="match status" value="1"/>
</dbReference>
<protein>
    <submittedName>
        <fullName evidence="19">Cryptochrome DASH, chloroplastic/mitochondrial</fullName>
    </submittedName>
</protein>
<dbReference type="Proteomes" id="UP001152797">
    <property type="component" value="Unassembled WGS sequence"/>
</dbReference>
<dbReference type="SUPFAM" id="SSF52425">
    <property type="entry name" value="Cryptochrome/photolyase, N-terminal domain"/>
    <property type="match status" value="1"/>
</dbReference>
<evidence type="ECO:0000256" key="1">
    <source>
        <dbReference type="ARBA" id="ARBA00001932"/>
    </source>
</evidence>
<dbReference type="InterPro" id="IPR036134">
    <property type="entry name" value="Crypto/Photolyase_FAD-like_sf"/>
</dbReference>
<dbReference type="InterPro" id="IPR008972">
    <property type="entry name" value="Cupredoxin"/>
</dbReference>
<comment type="similarity">
    <text evidence="3">Belongs to the DNA photolyase class-1 family.</text>
</comment>
<organism evidence="17">
    <name type="scientific">Cladocopium goreaui</name>
    <dbReference type="NCBI Taxonomy" id="2562237"/>
    <lineage>
        <taxon>Eukaryota</taxon>
        <taxon>Sar</taxon>
        <taxon>Alveolata</taxon>
        <taxon>Dinophyceae</taxon>
        <taxon>Suessiales</taxon>
        <taxon>Symbiodiniaceae</taxon>
        <taxon>Cladocopium</taxon>
    </lineage>
</organism>
<dbReference type="SUPFAM" id="SSF52540">
    <property type="entry name" value="P-loop containing nucleoside triphosphate hydrolases"/>
    <property type="match status" value="1"/>
</dbReference>
<dbReference type="SUPFAM" id="SSF49503">
    <property type="entry name" value="Cupredoxins"/>
    <property type="match status" value="3"/>
</dbReference>
<dbReference type="GO" id="GO:0003677">
    <property type="term" value="F:DNA binding"/>
    <property type="evidence" value="ECO:0007669"/>
    <property type="project" value="TreeGrafter"/>
</dbReference>
<dbReference type="InterPro" id="IPR013525">
    <property type="entry name" value="ABC2_TM"/>
</dbReference>
<dbReference type="Pfam" id="PF00394">
    <property type="entry name" value="Cu-oxidase"/>
    <property type="match status" value="1"/>
</dbReference>
<feature type="site" description="Electron transfer via tryptophanyl radical" evidence="12">
    <location>
        <position position="658"/>
    </location>
</feature>
<sequence>MVDKTRFVELLKGLQTPDNSVRQQAETMYQQAKQAEPDNLIIGMMTVLGSADVDEGVRRHDCVLLRQLVTRGSEKDFVYARITDAHKQEVANELLRRYEQEKSPAMQKKIGEVVSKLAEYVCDKDDPRGSLAPGNPSGWPALLPQVFRMADTSTASSIESCESALRLLKDCVPTLKDHIVEAKQQLGQIIQNGLQSPQVKHKVATFLLVCEIVTETEKKAWAPLLSTVGVLVQVLRIAWPAWLKQLFAMARAGQAARSAALWLRCDLRLDDNLALKAAAEGVQTLLPVYVFDREKFNTPTLAGARKSSARRARFLLESVQCLRRHLEKAGSGLAVALGPPQEVIPKLCNGLAKVIVTKGYCSEEQREEHLVAKRLKSAGADLQSVWGGTLYMPEECGQPPNSTPLLFTSFRNKAEGRGQIRAPLPAPKQLPPVPDLGDLKEALSFLPTLKELGYDDDEVEEAMRDDPRGVLPFQGGEDAALARLNKWMFDDDHLKEYFDIRNGMLGEGYSSKLSPWLALGCISPRRIWSEAKRYETERRIQNKSTYWLVFELTWRDFFIYMAWSQGDKIFIPGGVTGDRTAWKGSMDKLERWKEGQTGDQLVDANMRELKATGFMSNRGRQNVASFLIFDLGVDWRYGAAHFEELLLDYDPCSNWGNWVAAAGLTGQRINKFNTRKQLSDYDPQREYVNHWLRGDGRKVQIQTKLNFAKAKEEEPGSKSKGEGKRGRWGRDKGKGKGGYSTGSTGQKRSWYGGAHDDPMEVLTGLAQAKEEDLLQECIQAFTDVATVEPDFFKAQLQQSLEPAKFMATVARTREACDSGLRGLAIEWLVSYVEKRNKFLVKSVPDFINLTLECCMSLMLEVDDSEEKLKEWIERMDDEEGEEDEDELFHTGEECIDRVAEAASMETIGNSLFRLIGHFSQQDSWQAKHAALAAVKQTVEYVEEQGHVDEMARLLLSHVDHPHPRVRFTALHGLGQLANDQSPHFQETSHLQVMPVLTRKMDDQVDHVAAMAMSAFVSFGEIVQWHIRCSGGRLVLLRPSSFGSDYARHHAWANHTWADAGPGSTTIKACSTTCTAACAASCCIPNAAIAASSATVGAAACATTRSSIWGCGTKDFSIFGPCHSISESLSWYQCSRSNAAGAAARSTATNLGFAGVEASGSANGKAAQPGAFADVAFKHCQILMLFASLFVGKLLKEREVLRSRKADLERTLEGPDTLSSSAARLPEISVQTPVLVSAGCAPQAFPLTAPDRVAQEAAEEAAKQAASAENTLAQTQGAEGAETAVGTAPVEQSLPGDQLGVPKAGSEQMPVTEVSSEKVENVTLASPAPFSTTGNPETACSPDGSKAAIGTTTSQAVPEEISLASPIRPALQTLQNLAVSLGSPKLENAVPEIVTLASPMQEAYHGYSAYNLGVKSPAPAEVPLQPDVASGRPLMSPGSPLVAKVTDTTSPETLSATTLVAGTPPDARKVNGVPCSGDAAAGVGAKSEQDPQDPQDPIKVPSPSYGSLDGSSVLPDCETMGQEKLLEAKQLALSTPEELMARVEDASIRLTWFFDEEMLEQLASGPAELSFQIRQQSEGVGGRLRIREHSCAAVYAAKDGAVQEQSFLVEGCAPGRPYTFSICCRLQLPGAEQQVSEFCEAVTACVPATTPGNKAPASLCSTAASVETKGTLEEPSVAAATVPVVAVAAQPVQPVAAVQPVQPVQLAPVQPVLAEQAVAEAVPPISPLPPVQAVPAVQMIQAPELPVEGSCIVPKVAEAAPPVESKLGPEACGQFLPDDGCHLRKWLQDHKDSELNRAQSRAAELTNGKVPQAEVRQASEDQSFLRQWLQSRRQAPNSSSTGGQVAARIPATEIDVTRITEQDVRLQSNPAGATIEYFLEAIYFRVNPDCSGPVWVQGINGMLPGPEIRVKRYDRLQVTLVNRLPTEKLAIHWHGFRQQGSQEYDGALSITMCGVEPGTSFTYDFIVDEPPGSYHYGHAAPGHVAARGLFGPLIVEDDIEPNRTYDSYDRDVTISLFDWWPESMKQLDMKRQAYLSRPDTQSPQGNNVGLREFHNILINGKGVFNAFGPDFGTSNCTDVEDLFQVVGTSGEILRLRVMNLGAVYALRFRIDGHRIQIIQADGVDIVPYITDAVTMGTGERFDVLVSMDQNPGSYWIRAETLEGNGVRHGQLAVLRYEGTLENVEPSLGFARIHNIGDTSLMTLNCVDQEPISWRCRPLTDLRRPSNSTLNESELGASHSFRQIEVNVRSFRGNSPGEFTRVVDGGNPFEDQFQGSYAQFHRPNVPYSYIEGQSGEHPNTLSVKLSLGETVRILLQWQDRVAHSWHLHGHKFVVLGVFAPNYGTDCDLLYCRSEAARWLNRDGLPQDLLDPEVAPVKDTVFVPAGGWAVIQFKATNPGWWLLGSQMHLHEGMGLILIEGEDAMPERLKNDTYFADRGFPSCDDELGHVERNGKGFTCQCWQDPDMKINNMPLNSYTCSNPYLCESLTELDGAPSQIGNRARDYGRTARVGLAIVEIILAMLLPVLKEFMHRRAREGADAWKEATSEIRLGEVGEQLGQFSLDLDQIDQKRTAGSKNEMLRSYSTAMANLAEEQTALVQYSVPISFEATVVNRACTLHLHGELPGGSVCFVIGRQEETNAWLSFFGGRKHHNPHLTIEGNLVFNGVPASKWRADELHQLRCFVQLRDADVWGTLTAFQVLATSFNLLESSYVFPEQQLFQQVALVKLFQLEEYVARPMADLSDEIRLRIQIVKQCMYSRGLLVLKNPLANLDQRAGKELLRLLSFLAGSTGMTVILSGLSSFSGTEGYPASHILWVPEGMPPIFGKLSTIVDYCRDADVPVPMTTNAVAWCADLLLKGGIKFWPRSACNKSDRRGGIHALDALKHADVQLRSRKNCFMQCLVLFQSELAYAFEESVTIYKFLETFGVALCAGLVWFGKFSENTETALGESVAFLFFTTNLFTIAPVFQALAASPIMLKRVTDDFLNGFCNIYAFVLANVMANLIARATWCAVWQSLAFAFADVGDSWLTIFQMHIVIMLNFLVMHAVGMILGLIIPNALLNTVVGNMFAQICLLSNGFYTKLPSWLRFVTVVSVPRYTFRALLKLEYRWYHTFTVHPNRGVQQFGYPTKYIPAELTLMFQTMFEREMEVMQSPVETSVWIEIGTLAGIWAFLIFVFAASLHQSLSIQECQYHDADMEAQVTGVARIKNLLKGFSGDSGQNRVSTTSTPEDESPHSPREVSIPVEKPSELAEDTFREIGEETHICIHKNEERGPEKITTRISL</sequence>
<dbReference type="InterPro" id="IPR011707">
    <property type="entry name" value="Cu-oxidase-like_N"/>
</dbReference>
<feature type="site" description="Electron transfer via tryptophanyl radical" evidence="12">
    <location>
        <position position="582"/>
    </location>
</feature>
<dbReference type="InterPro" id="IPR002081">
    <property type="entry name" value="Cryptochrome/DNA_photolyase_1"/>
</dbReference>
<gene>
    <name evidence="17" type="ORF">C1SCF055_LOCUS16943</name>
</gene>
<dbReference type="Gene3D" id="1.25.10.10">
    <property type="entry name" value="Leucine-rich Repeat Variant"/>
    <property type="match status" value="2"/>
</dbReference>
<feature type="transmembrane region" description="Helical" evidence="15">
    <location>
        <begin position="2918"/>
        <end position="2936"/>
    </location>
</feature>
<dbReference type="GO" id="GO:0003904">
    <property type="term" value="F:deoxyribodipyrimidine photo-lyase activity"/>
    <property type="evidence" value="ECO:0007669"/>
    <property type="project" value="TreeGrafter"/>
</dbReference>
<evidence type="ECO:0000313" key="18">
    <source>
        <dbReference type="EMBL" id="CAL1143289.1"/>
    </source>
</evidence>
<comment type="similarity">
    <text evidence="4">Belongs to the multicopper oxidase family.</text>
</comment>
<feature type="compositionally biased region" description="Low complexity" evidence="14">
    <location>
        <begin position="1276"/>
        <end position="1287"/>
    </location>
</feature>
<feature type="binding site" evidence="11">
    <location>
        <begin position="510"/>
        <end position="514"/>
    </location>
    <ligand>
        <name>FAD</name>
        <dbReference type="ChEBI" id="CHEBI:57692"/>
    </ligand>
</feature>
<comment type="subcellular location">
    <subcellularLocation>
        <location evidence="2">Membrane</location>
        <topology evidence="2">Multi-pass membrane protein</topology>
    </subcellularLocation>
</comment>
<comment type="caution">
    <text evidence="17">The sequence shown here is derived from an EMBL/GenBank/DDBJ whole genome shotgun (WGS) entry which is preliminary data.</text>
</comment>
<dbReference type="GO" id="GO:0071949">
    <property type="term" value="F:FAD binding"/>
    <property type="evidence" value="ECO:0007669"/>
    <property type="project" value="TreeGrafter"/>
</dbReference>
<feature type="binding site" evidence="11">
    <location>
        <position position="497"/>
    </location>
    <ligand>
        <name>FAD</name>
        <dbReference type="ChEBI" id="CHEBI:57692"/>
    </ligand>
</feature>
<dbReference type="Gene3D" id="1.10.579.10">
    <property type="entry name" value="DNA Cyclobutane Dipyrimidine Photolyase, subunit A, domain 3"/>
    <property type="match status" value="1"/>
</dbReference>
<feature type="transmembrane region" description="Helical" evidence="15">
    <location>
        <begin position="3155"/>
        <end position="3177"/>
    </location>
</feature>
<dbReference type="PANTHER" id="PTHR11455">
    <property type="entry name" value="CRYPTOCHROME"/>
    <property type="match status" value="1"/>
</dbReference>
<dbReference type="GO" id="GO:0005507">
    <property type="term" value="F:copper ion binding"/>
    <property type="evidence" value="ECO:0007669"/>
    <property type="project" value="InterPro"/>
</dbReference>
<feature type="site" description="Electron transfer via tryptophanyl radical" evidence="12">
    <location>
        <position position="635"/>
    </location>
</feature>
<feature type="domain" description="Photolyase/cryptochrome alpha/beta" evidence="16">
    <location>
        <begin position="257"/>
        <end position="390"/>
    </location>
</feature>
<feature type="compositionally biased region" description="Polar residues" evidence="14">
    <location>
        <begin position="3213"/>
        <end position="3224"/>
    </location>
</feature>
<keyword evidence="9" id="KW-0157">Chromophore</keyword>
<dbReference type="InterPro" id="IPR036155">
    <property type="entry name" value="Crypto/Photolyase_N_sf"/>
</dbReference>
<reference evidence="17" key="1">
    <citation type="submission" date="2022-10" db="EMBL/GenBank/DDBJ databases">
        <authorList>
            <person name="Chen Y."/>
            <person name="Dougan E. K."/>
            <person name="Chan C."/>
            <person name="Rhodes N."/>
            <person name="Thang M."/>
        </authorList>
    </citation>
    <scope>NUCLEOTIDE SEQUENCE</scope>
</reference>
<feature type="region of interest" description="Disordered" evidence="14">
    <location>
        <begin position="3212"/>
        <end position="3243"/>
    </location>
</feature>
<evidence type="ECO:0000256" key="11">
    <source>
        <dbReference type="PIRSR" id="PIRSR602081-1"/>
    </source>
</evidence>